<evidence type="ECO:0000256" key="2">
    <source>
        <dbReference type="SAM" id="MobiDB-lite"/>
    </source>
</evidence>
<feature type="compositionally biased region" description="Polar residues" evidence="2">
    <location>
        <begin position="216"/>
        <end position="236"/>
    </location>
</feature>
<comment type="caution">
    <text evidence="3">The sequence shown here is derived from an EMBL/GenBank/DDBJ whole genome shotgun (WGS) entry which is preliminary data.</text>
</comment>
<dbReference type="Proteomes" id="UP001050691">
    <property type="component" value="Unassembled WGS sequence"/>
</dbReference>
<feature type="region of interest" description="Disordered" evidence="2">
    <location>
        <begin position="183"/>
        <end position="373"/>
    </location>
</feature>
<keyword evidence="1" id="KW-0175">Coiled coil</keyword>
<protein>
    <submittedName>
        <fullName evidence="3">Uncharacterized protein</fullName>
    </submittedName>
</protein>
<dbReference type="EMBL" id="BPWL01000005">
    <property type="protein sequence ID" value="GJJ10740.1"/>
    <property type="molecule type" value="Genomic_DNA"/>
</dbReference>
<gene>
    <name evidence="3" type="ORF">Clacol_004967</name>
</gene>
<feature type="compositionally biased region" description="Polar residues" evidence="2">
    <location>
        <begin position="480"/>
        <end position="500"/>
    </location>
</feature>
<feature type="region of interest" description="Disordered" evidence="2">
    <location>
        <begin position="456"/>
        <end position="506"/>
    </location>
</feature>
<feature type="compositionally biased region" description="Polar residues" evidence="2">
    <location>
        <begin position="356"/>
        <end position="369"/>
    </location>
</feature>
<feature type="compositionally biased region" description="Low complexity" evidence="2">
    <location>
        <begin position="188"/>
        <end position="199"/>
    </location>
</feature>
<feature type="compositionally biased region" description="Polar residues" evidence="2">
    <location>
        <begin position="246"/>
        <end position="275"/>
    </location>
</feature>
<proteinExistence type="predicted"/>
<dbReference type="AlphaFoldDB" id="A0AAV5A8V6"/>
<feature type="region of interest" description="Disordered" evidence="2">
    <location>
        <begin position="555"/>
        <end position="584"/>
    </location>
</feature>
<name>A0AAV5A8V6_9AGAM</name>
<feature type="compositionally biased region" description="Low complexity" evidence="2">
    <location>
        <begin position="276"/>
        <end position="304"/>
    </location>
</feature>
<evidence type="ECO:0000313" key="4">
    <source>
        <dbReference type="Proteomes" id="UP001050691"/>
    </source>
</evidence>
<keyword evidence="4" id="KW-1185">Reference proteome</keyword>
<feature type="coiled-coil region" evidence="1">
    <location>
        <begin position="31"/>
        <end position="58"/>
    </location>
</feature>
<reference evidence="3" key="1">
    <citation type="submission" date="2021-10" db="EMBL/GenBank/DDBJ databases">
        <title>De novo Genome Assembly of Clathrus columnatus (Basidiomycota, Fungi) Using Illumina and Nanopore Sequence Data.</title>
        <authorList>
            <person name="Ogiso-Tanaka E."/>
            <person name="Itagaki H."/>
            <person name="Hosoya T."/>
            <person name="Hosaka K."/>
        </authorList>
    </citation>
    <scope>NUCLEOTIDE SEQUENCE</scope>
    <source>
        <strain evidence="3">MO-923</strain>
    </source>
</reference>
<accession>A0AAV5A8V6</accession>
<evidence type="ECO:0000256" key="1">
    <source>
        <dbReference type="SAM" id="Coils"/>
    </source>
</evidence>
<organism evidence="3 4">
    <name type="scientific">Clathrus columnatus</name>
    <dbReference type="NCBI Taxonomy" id="1419009"/>
    <lineage>
        <taxon>Eukaryota</taxon>
        <taxon>Fungi</taxon>
        <taxon>Dikarya</taxon>
        <taxon>Basidiomycota</taxon>
        <taxon>Agaricomycotina</taxon>
        <taxon>Agaricomycetes</taxon>
        <taxon>Phallomycetidae</taxon>
        <taxon>Phallales</taxon>
        <taxon>Clathraceae</taxon>
        <taxon>Clathrus</taxon>
    </lineage>
</organism>
<sequence>MSSNSNVQLHKRSSQLISSTVPSTVTLASTLSFALAEIDRLKLEAKEMTNRANHAENLLLSLLVKNPPGSVSNTMANSNNPKAASSPAALNALAALMSAESRTRAAESQLATVLSSLSKLLHLDSFETDARRQFENIIVDERRKIVHSTGNETMKTRFVDHPSQPSLSLPLLRTESAPEVLASSSMLPSPCSPVSSQSSYTQNGIPPVYNYPPPTSTQISPHSHQIQNQNTYSQHTLPRHEIRNSYPPQINHFNQPQIPLNSSVNPSFVSASGSHHTTYQQQPQQQPQYHQKPTNVTNINNNVNRHLPTTVDRGSISHHHTRGSESGVPDYHHQQGVHHPSEQICSVKSLDDRSSRLNSNQQLPETETLPQDEAIGVKQGDESHGAVSINDLLCEFSRRGSGKQLEVGIKEQRRESCGELNAAVGTEQTSKVDSVIKSNDADVAISIVTQVRVQSQLGKRHSPISGSPVTVLDNNDKYGSPSSSIGESPRPTSTASNSLTGLRPLSSIPTQDLFKAVEFPPGKYPDTNAQGEKTCRQCGQPGLYKNGKCVEKWSAGPEGPETVSENETVRESDCVDAGIGTKME</sequence>
<evidence type="ECO:0000313" key="3">
    <source>
        <dbReference type="EMBL" id="GJJ10740.1"/>
    </source>
</evidence>